<dbReference type="SMART" id="SM01321">
    <property type="entry name" value="Y1_Tnp"/>
    <property type="match status" value="1"/>
</dbReference>
<dbReference type="EMBL" id="CP139781">
    <property type="protein sequence ID" value="WRQ89971.1"/>
    <property type="molecule type" value="Genomic_DNA"/>
</dbReference>
<name>A0ABZ1CEU8_9BACT</name>
<dbReference type="Proteomes" id="UP000738431">
    <property type="component" value="Chromosome"/>
</dbReference>
<feature type="domain" description="Transposase IS200-like" evidence="1">
    <location>
        <begin position="9"/>
        <end position="123"/>
    </location>
</feature>
<organism evidence="2 3">
    <name type="scientific">Actomonas aquatica</name>
    <dbReference type="NCBI Taxonomy" id="2866162"/>
    <lineage>
        <taxon>Bacteria</taxon>
        <taxon>Pseudomonadati</taxon>
        <taxon>Verrucomicrobiota</taxon>
        <taxon>Opitutia</taxon>
        <taxon>Opitutales</taxon>
        <taxon>Opitutaceae</taxon>
        <taxon>Actomonas</taxon>
    </lineage>
</organism>
<evidence type="ECO:0000313" key="2">
    <source>
        <dbReference type="EMBL" id="WRQ89971.1"/>
    </source>
</evidence>
<dbReference type="RefSeq" id="WP_221032104.1">
    <property type="nucleotide sequence ID" value="NZ_CP139781.1"/>
</dbReference>
<accession>A0ABZ1CEU8</accession>
<protein>
    <submittedName>
        <fullName evidence="2">Transposase</fullName>
    </submittedName>
</protein>
<proteinExistence type="predicted"/>
<dbReference type="InterPro" id="IPR002686">
    <property type="entry name" value="Transposase_17"/>
</dbReference>
<gene>
    <name evidence="2" type="ORF">K1X11_011180</name>
</gene>
<dbReference type="Pfam" id="PF01797">
    <property type="entry name" value="Y1_Tnp"/>
    <property type="match status" value="1"/>
</dbReference>
<dbReference type="Gene3D" id="3.30.70.1290">
    <property type="entry name" value="Transposase IS200-like"/>
    <property type="match status" value="1"/>
</dbReference>
<dbReference type="PANTHER" id="PTHR34322:SF2">
    <property type="entry name" value="TRANSPOSASE IS200-LIKE DOMAIN-CONTAINING PROTEIN"/>
    <property type="match status" value="1"/>
</dbReference>
<dbReference type="SUPFAM" id="SSF143422">
    <property type="entry name" value="Transposase IS200-like"/>
    <property type="match status" value="1"/>
</dbReference>
<evidence type="ECO:0000259" key="1">
    <source>
        <dbReference type="SMART" id="SM01321"/>
    </source>
</evidence>
<dbReference type="PANTHER" id="PTHR34322">
    <property type="entry name" value="TRANSPOSASE, Y1_TNP DOMAIN-CONTAINING"/>
    <property type="match status" value="1"/>
</dbReference>
<keyword evidence="3" id="KW-1185">Reference proteome</keyword>
<dbReference type="InterPro" id="IPR036515">
    <property type="entry name" value="Transposase_17_sf"/>
</dbReference>
<sequence>MPRPLRIDQAGGLYHVLNRGNYKEWIFETEGAKEAFERTLFEACERAGWVLHAYCIMSNHYHLALETPDGNLSEGMRWLQSVFAARFNRFRKESGHLFQGRFKSLAVEDEDHLSWLCHYIHLNPLRAGLCTAARLAEYRWSSLWYLDQPRNRPAALRVDVALRGAGNLRDRPADRRSYLDYLRWLQTDEPARKDMLFEKMSKGWVIGGAEFRQQVAGQAESRRAIAELSYQEAKEARAEVWEATLVKCMRVLRKKETQIATTPKAADWKVGIAALLKQRKMAPNGWLARRLGMGHESGVSRYVVEALRGDREEALATYQRLDAKVKD</sequence>
<evidence type="ECO:0000313" key="3">
    <source>
        <dbReference type="Proteomes" id="UP000738431"/>
    </source>
</evidence>
<reference evidence="2 3" key="1">
    <citation type="submission" date="2023-12" db="EMBL/GenBank/DDBJ databases">
        <title>Description of an unclassified Opitutus bacterium of Verrucomicrobiota.</title>
        <authorList>
            <person name="Zhang D.-F."/>
        </authorList>
    </citation>
    <scope>NUCLEOTIDE SEQUENCE [LARGE SCALE GENOMIC DNA]</scope>
    <source>
        <strain evidence="2 3">WL0086</strain>
    </source>
</reference>